<feature type="domain" description="Glycosyltransferase family 28 N-terminal" evidence="11">
    <location>
        <begin position="7"/>
        <end position="144"/>
    </location>
</feature>
<feature type="binding site" evidence="10">
    <location>
        <position position="165"/>
    </location>
    <ligand>
        <name>UDP-N-acetyl-alpha-D-glucosamine</name>
        <dbReference type="ChEBI" id="CHEBI:57705"/>
    </ligand>
</feature>
<sequence>MSEQKTFVIMAGGTGGHIFPALATARQLLAQGHSVHWFGTPNSMEADLITKEEIPMTLIDVGGLRGKGIQRWVKAPLMVTKAICLAKSHLRSLKPHCVLGMGGYVAGPGGVAAKLLGIPLVIHEQNAIAGFTNRLLSRIATRVLEAFPGTFSSLHKVYCTGNPVRKNIVNLEEVHKKEGSEHPFRLLVLGGSLGAVAINEVMPSVIAELQQKMTIDIWHQTGKKNLTQTQALYKQHGVAGKIEAFIEDMGAAYQWADLVVCRAGALTIAEVANAGVPSILVPFPYAVDDHQTKNAHYLVNHGAAELVMQQAFTKDHVQFLLTQLMTNRERLTQMATAAYSLARPDATNEVVEHCLEVVKGG</sequence>
<keyword evidence="2 10" id="KW-0132">Cell division</keyword>
<comment type="pathway">
    <text evidence="10">Cell wall biogenesis; peptidoglycan biosynthesis.</text>
</comment>
<comment type="subcellular location">
    <subcellularLocation>
        <location evidence="10">Cell membrane</location>
        <topology evidence="10">Peripheral membrane protein</topology>
        <orientation evidence="10">Cytoplasmic side</orientation>
    </subcellularLocation>
</comment>
<keyword evidence="1 10" id="KW-1003">Cell membrane</keyword>
<dbReference type="Pfam" id="PF04101">
    <property type="entry name" value="Glyco_tran_28_C"/>
    <property type="match status" value="1"/>
</dbReference>
<evidence type="ECO:0000256" key="5">
    <source>
        <dbReference type="ARBA" id="ARBA00022960"/>
    </source>
</evidence>
<dbReference type="InterPro" id="IPR004276">
    <property type="entry name" value="GlycoTrans_28_N"/>
</dbReference>
<gene>
    <name evidence="10 13" type="primary">murG</name>
    <name evidence="13" type="ORF">KCG35_04080</name>
</gene>
<evidence type="ECO:0000259" key="12">
    <source>
        <dbReference type="Pfam" id="PF04101"/>
    </source>
</evidence>
<dbReference type="Pfam" id="PF03033">
    <property type="entry name" value="Glyco_transf_28"/>
    <property type="match status" value="1"/>
</dbReference>
<dbReference type="HAMAP" id="MF_00033">
    <property type="entry name" value="MurG"/>
    <property type="match status" value="1"/>
</dbReference>
<keyword evidence="8 10" id="KW-0131">Cell cycle</keyword>
<evidence type="ECO:0000256" key="4">
    <source>
        <dbReference type="ARBA" id="ARBA00022679"/>
    </source>
</evidence>
<comment type="caution">
    <text evidence="10">Lacks conserved residue(s) required for the propagation of feature annotation.</text>
</comment>
<comment type="similarity">
    <text evidence="10">Belongs to the glycosyltransferase 28 family. MurG subfamily.</text>
</comment>
<accession>A0ABS5Z847</accession>
<dbReference type="Proteomes" id="UP000690515">
    <property type="component" value="Unassembled WGS sequence"/>
</dbReference>
<evidence type="ECO:0000313" key="13">
    <source>
        <dbReference type="EMBL" id="MBU2710228.1"/>
    </source>
</evidence>
<dbReference type="SUPFAM" id="SSF53756">
    <property type="entry name" value="UDP-Glycosyltransferase/glycogen phosphorylase"/>
    <property type="match status" value="1"/>
</dbReference>
<evidence type="ECO:0000256" key="6">
    <source>
        <dbReference type="ARBA" id="ARBA00022984"/>
    </source>
</evidence>
<keyword evidence="5 10" id="KW-0133">Cell shape</keyword>
<evidence type="ECO:0000256" key="10">
    <source>
        <dbReference type="HAMAP-Rule" id="MF_00033"/>
    </source>
</evidence>
<organism evidence="13 14">
    <name type="scientific">Zooshikella harenae</name>
    <dbReference type="NCBI Taxonomy" id="2827238"/>
    <lineage>
        <taxon>Bacteria</taxon>
        <taxon>Pseudomonadati</taxon>
        <taxon>Pseudomonadota</taxon>
        <taxon>Gammaproteobacteria</taxon>
        <taxon>Oceanospirillales</taxon>
        <taxon>Zooshikellaceae</taxon>
        <taxon>Zooshikella</taxon>
    </lineage>
</organism>
<dbReference type="InterPro" id="IPR006009">
    <property type="entry name" value="GlcNAc_MurG"/>
</dbReference>
<keyword evidence="7 10" id="KW-0472">Membrane</keyword>
<dbReference type="GO" id="GO:0016757">
    <property type="term" value="F:glycosyltransferase activity"/>
    <property type="evidence" value="ECO:0007669"/>
    <property type="project" value="UniProtKB-KW"/>
</dbReference>
<comment type="function">
    <text evidence="10">Cell wall formation. Catalyzes the transfer of a GlcNAc subunit on undecaprenyl-pyrophosphoryl-MurNAc-pentapeptide (lipid intermediate I) to form undecaprenyl-pyrophosphoryl-MurNAc-(pentapeptide)GlcNAc (lipid intermediate II).</text>
</comment>
<evidence type="ECO:0000256" key="9">
    <source>
        <dbReference type="ARBA" id="ARBA00023316"/>
    </source>
</evidence>
<evidence type="ECO:0000313" key="14">
    <source>
        <dbReference type="Proteomes" id="UP000690515"/>
    </source>
</evidence>
<dbReference type="PANTHER" id="PTHR21015">
    <property type="entry name" value="UDP-N-ACETYLGLUCOSAMINE--N-ACETYLMURAMYL-(PENTAPEPTIDE) PYROPHOSPHORYL-UNDECAPRENOL N-ACETYLGLUCOSAMINE TRANSFERASE 1"/>
    <property type="match status" value="1"/>
</dbReference>
<evidence type="ECO:0000256" key="1">
    <source>
        <dbReference type="ARBA" id="ARBA00022475"/>
    </source>
</evidence>
<dbReference type="EMBL" id="JAGSOY010000005">
    <property type="protein sequence ID" value="MBU2710228.1"/>
    <property type="molecule type" value="Genomic_DNA"/>
</dbReference>
<evidence type="ECO:0000259" key="11">
    <source>
        <dbReference type="Pfam" id="PF03033"/>
    </source>
</evidence>
<feature type="binding site" evidence="10">
    <location>
        <position position="246"/>
    </location>
    <ligand>
        <name>UDP-N-acetyl-alpha-D-glucosamine</name>
        <dbReference type="ChEBI" id="CHEBI:57705"/>
    </ligand>
</feature>
<dbReference type="CDD" id="cd03785">
    <property type="entry name" value="GT28_MurG"/>
    <property type="match status" value="1"/>
</dbReference>
<evidence type="ECO:0000256" key="8">
    <source>
        <dbReference type="ARBA" id="ARBA00023306"/>
    </source>
</evidence>
<protein>
    <recommendedName>
        <fullName evidence="10">UDP-N-acetylglucosamine--N-acetylmuramyl-(pentapeptide) pyrophosphoryl-undecaprenol N-acetylglucosamine transferase</fullName>
        <ecNumber evidence="10">2.4.1.227</ecNumber>
    </recommendedName>
    <alternativeName>
        <fullName evidence="10">Undecaprenyl-PP-MurNAc-pentapeptide-UDPGlcNAc GlcNAc transferase</fullName>
    </alternativeName>
</protein>
<feature type="binding site" evidence="10">
    <location>
        <position position="192"/>
    </location>
    <ligand>
        <name>UDP-N-acetyl-alpha-D-glucosamine</name>
        <dbReference type="ChEBI" id="CHEBI:57705"/>
    </ligand>
</feature>
<dbReference type="PANTHER" id="PTHR21015:SF22">
    <property type="entry name" value="GLYCOSYLTRANSFERASE"/>
    <property type="match status" value="1"/>
</dbReference>
<keyword evidence="9 10" id="KW-0961">Cell wall biogenesis/degradation</keyword>
<keyword evidence="3 10" id="KW-0328">Glycosyltransferase</keyword>
<evidence type="ECO:0000256" key="2">
    <source>
        <dbReference type="ARBA" id="ARBA00022618"/>
    </source>
</evidence>
<dbReference type="RefSeq" id="WP_215818389.1">
    <property type="nucleotide sequence ID" value="NZ_JAGSOY010000005.1"/>
</dbReference>
<reference evidence="13 14" key="1">
    <citation type="submission" date="2021-04" db="EMBL/GenBank/DDBJ databases">
        <authorList>
            <person name="Pira H."/>
            <person name="Risdian C."/>
            <person name="Wink J."/>
        </authorList>
    </citation>
    <scope>NUCLEOTIDE SEQUENCE [LARGE SCALE GENOMIC DNA]</scope>
    <source>
        <strain evidence="13 14">WH53</strain>
    </source>
</reference>
<dbReference type="EC" id="2.4.1.227" evidence="10"/>
<proteinExistence type="inferred from homology"/>
<name>A0ABS5Z847_9GAMM</name>
<feature type="domain" description="Glycosyl transferase family 28 C-terminal" evidence="12">
    <location>
        <begin position="186"/>
        <end position="347"/>
    </location>
</feature>
<dbReference type="InterPro" id="IPR007235">
    <property type="entry name" value="Glyco_trans_28_C"/>
</dbReference>
<evidence type="ECO:0000256" key="7">
    <source>
        <dbReference type="ARBA" id="ARBA00023136"/>
    </source>
</evidence>
<comment type="catalytic activity">
    <reaction evidence="10">
        <text>di-trans,octa-cis-undecaprenyl diphospho-N-acetyl-alpha-D-muramoyl-L-alanyl-D-glutamyl-meso-2,6-diaminopimeloyl-D-alanyl-D-alanine + UDP-N-acetyl-alpha-D-glucosamine = di-trans,octa-cis-undecaprenyl diphospho-[N-acetyl-alpha-D-glucosaminyl-(1-&gt;4)]-N-acetyl-alpha-D-muramoyl-L-alanyl-D-glutamyl-meso-2,6-diaminopimeloyl-D-alanyl-D-alanine + UDP + H(+)</text>
        <dbReference type="Rhea" id="RHEA:31227"/>
        <dbReference type="ChEBI" id="CHEBI:15378"/>
        <dbReference type="ChEBI" id="CHEBI:57705"/>
        <dbReference type="ChEBI" id="CHEBI:58223"/>
        <dbReference type="ChEBI" id="CHEBI:61387"/>
        <dbReference type="ChEBI" id="CHEBI:61388"/>
        <dbReference type="EC" id="2.4.1.227"/>
    </reaction>
</comment>
<dbReference type="Gene3D" id="3.40.50.2000">
    <property type="entry name" value="Glycogen Phosphorylase B"/>
    <property type="match status" value="2"/>
</dbReference>
<keyword evidence="6 10" id="KW-0573">Peptidoglycan synthesis</keyword>
<keyword evidence="4 10" id="KW-0808">Transferase</keyword>
<comment type="caution">
    <text evidence="13">The sequence shown here is derived from an EMBL/GenBank/DDBJ whole genome shotgun (WGS) entry which is preliminary data.</text>
</comment>
<feature type="binding site" evidence="10">
    <location>
        <position position="126"/>
    </location>
    <ligand>
        <name>UDP-N-acetyl-alpha-D-glucosamine</name>
        <dbReference type="ChEBI" id="CHEBI:57705"/>
    </ligand>
</feature>
<feature type="binding site" evidence="10">
    <location>
        <position position="291"/>
    </location>
    <ligand>
        <name>UDP-N-acetyl-alpha-D-glucosamine</name>
        <dbReference type="ChEBI" id="CHEBI:57705"/>
    </ligand>
</feature>
<dbReference type="NCBIfam" id="TIGR01133">
    <property type="entry name" value="murG"/>
    <property type="match status" value="1"/>
</dbReference>
<feature type="binding site" evidence="10">
    <location>
        <begin position="14"/>
        <end position="16"/>
    </location>
    <ligand>
        <name>UDP-N-acetyl-alpha-D-glucosamine</name>
        <dbReference type="ChEBI" id="CHEBI:57705"/>
    </ligand>
</feature>
<evidence type="ECO:0000256" key="3">
    <source>
        <dbReference type="ARBA" id="ARBA00022676"/>
    </source>
</evidence>
<keyword evidence="14" id="KW-1185">Reference proteome</keyword>